<evidence type="ECO:0000256" key="1">
    <source>
        <dbReference type="SAM" id="MobiDB-lite"/>
    </source>
</evidence>
<reference evidence="3" key="2">
    <citation type="submission" date="2017-10" db="EMBL/GenBank/DDBJ databases">
        <title>Ladona fulva Genome sequencing and assembly.</title>
        <authorList>
            <person name="Murali S."/>
            <person name="Richards S."/>
            <person name="Bandaranaike D."/>
            <person name="Bellair M."/>
            <person name="Blankenburg K."/>
            <person name="Chao H."/>
            <person name="Dinh H."/>
            <person name="Doddapaneni H."/>
            <person name="Dugan-Rocha S."/>
            <person name="Elkadiri S."/>
            <person name="Gnanaolivu R."/>
            <person name="Hernandez B."/>
            <person name="Skinner E."/>
            <person name="Javaid M."/>
            <person name="Lee S."/>
            <person name="Li M."/>
            <person name="Ming W."/>
            <person name="Munidasa M."/>
            <person name="Muniz J."/>
            <person name="Nguyen L."/>
            <person name="Hughes D."/>
            <person name="Osuji N."/>
            <person name="Pu L.-L."/>
            <person name="Puazo M."/>
            <person name="Qu C."/>
            <person name="Quiroz J."/>
            <person name="Raj R."/>
            <person name="Weissenberger G."/>
            <person name="Xin Y."/>
            <person name="Zou X."/>
            <person name="Han Y."/>
            <person name="Worley K."/>
            <person name="Muzny D."/>
            <person name="Gibbs R."/>
        </authorList>
    </citation>
    <scope>NUCLEOTIDE SEQUENCE</scope>
    <source>
        <strain evidence="3">Sampled in the wild</strain>
    </source>
</reference>
<dbReference type="AlphaFoldDB" id="A0A8K0K4X9"/>
<feature type="region of interest" description="Disordered" evidence="1">
    <location>
        <begin position="128"/>
        <end position="170"/>
    </location>
</feature>
<feature type="compositionally biased region" description="Low complexity" evidence="1">
    <location>
        <begin position="35"/>
        <end position="50"/>
    </location>
</feature>
<proteinExistence type="predicted"/>
<feature type="compositionally biased region" description="Basic and acidic residues" evidence="1">
    <location>
        <begin position="61"/>
        <end position="72"/>
    </location>
</feature>
<reference evidence="3" key="1">
    <citation type="submission" date="2013-04" db="EMBL/GenBank/DDBJ databases">
        <authorList>
            <person name="Qu J."/>
            <person name="Murali S.C."/>
            <person name="Bandaranaike D."/>
            <person name="Bellair M."/>
            <person name="Blankenburg K."/>
            <person name="Chao H."/>
            <person name="Dinh H."/>
            <person name="Doddapaneni H."/>
            <person name="Downs B."/>
            <person name="Dugan-Rocha S."/>
            <person name="Elkadiri S."/>
            <person name="Gnanaolivu R.D."/>
            <person name="Hernandez B."/>
            <person name="Javaid M."/>
            <person name="Jayaseelan J.C."/>
            <person name="Lee S."/>
            <person name="Li M."/>
            <person name="Ming W."/>
            <person name="Munidasa M."/>
            <person name="Muniz J."/>
            <person name="Nguyen L."/>
            <person name="Ongeri F."/>
            <person name="Osuji N."/>
            <person name="Pu L.-L."/>
            <person name="Puazo M."/>
            <person name="Qu C."/>
            <person name="Quiroz J."/>
            <person name="Raj R."/>
            <person name="Weissenberger G."/>
            <person name="Xin Y."/>
            <person name="Zou X."/>
            <person name="Han Y."/>
            <person name="Richards S."/>
            <person name="Worley K."/>
            <person name="Muzny D."/>
            <person name="Gibbs R."/>
        </authorList>
    </citation>
    <scope>NUCLEOTIDE SEQUENCE</scope>
    <source>
        <strain evidence="3">Sampled in the wild</strain>
    </source>
</reference>
<protein>
    <submittedName>
        <fullName evidence="3">Uncharacterized protein</fullName>
    </submittedName>
</protein>
<keyword evidence="4" id="KW-1185">Reference proteome</keyword>
<accession>A0A8K0K4X9</accession>
<organism evidence="3 4">
    <name type="scientific">Ladona fulva</name>
    <name type="common">Scarce chaser dragonfly</name>
    <name type="synonym">Libellula fulva</name>
    <dbReference type="NCBI Taxonomy" id="123851"/>
    <lineage>
        <taxon>Eukaryota</taxon>
        <taxon>Metazoa</taxon>
        <taxon>Ecdysozoa</taxon>
        <taxon>Arthropoda</taxon>
        <taxon>Hexapoda</taxon>
        <taxon>Insecta</taxon>
        <taxon>Pterygota</taxon>
        <taxon>Palaeoptera</taxon>
        <taxon>Odonata</taxon>
        <taxon>Epiprocta</taxon>
        <taxon>Anisoptera</taxon>
        <taxon>Libelluloidea</taxon>
        <taxon>Libellulidae</taxon>
        <taxon>Ladona</taxon>
    </lineage>
</organism>
<evidence type="ECO:0000256" key="2">
    <source>
        <dbReference type="SAM" id="SignalP"/>
    </source>
</evidence>
<dbReference type="EMBL" id="KZ308339">
    <property type="protein sequence ID" value="KAG8227757.1"/>
    <property type="molecule type" value="Genomic_DNA"/>
</dbReference>
<name>A0A8K0K4X9_LADFU</name>
<dbReference type="Proteomes" id="UP000792457">
    <property type="component" value="Unassembled WGS sequence"/>
</dbReference>
<keyword evidence="2" id="KW-0732">Signal</keyword>
<sequence>MAVRLTLLAAPLLGVTLVLLALLPPSSHVASSTLAAQPSPGATAPTTSTPKPLPCSSISKGDGESRGKREARGCNMSKGASPQDDVSRMSKRAVSGDFEEEKRAPSNGFFGMRGKKDADGELDALKRAPSSGFFGMRGKKAESDGSSDGASEESYDENQLNQAEKRAPNSGFFGMRGKKYPYVGYAPWYRDPKRARMGFFGTRGKKSEGADDEEISEDKRAPAMGFFGSRGKKAGEYEDLPYEWAPLELENVMEDKRAPMGFFGMRGKKSDDEGYAVDTYDQEKRAPMGFFGMRGKKSDGSVDGAINEDVDMEKRAPMGFFGMRGKKDDGDFEDGFQDPKRAPMGFFGMRGKKDQGELWSEDMMQGEDKRAPMGFFGMRGKKDSGDDASSGIDYLEEDKRAPMGFFGMRGKKGDEMTPPEGWYLYPEAKRSFTAAAAAAWPAAIRRNSFTLDSLLAYLAGRDVGTTHTGNGWRPVRKRFRGNKKAPMGFIGMRGKKSSALSREVWPPSSNCK</sequence>
<feature type="chain" id="PRO_5035446622" evidence="2">
    <location>
        <begin position="22"/>
        <end position="512"/>
    </location>
</feature>
<feature type="region of interest" description="Disordered" evidence="1">
    <location>
        <begin position="31"/>
        <end position="115"/>
    </location>
</feature>
<comment type="caution">
    <text evidence="3">The sequence shown here is derived from an EMBL/GenBank/DDBJ whole genome shotgun (WGS) entry which is preliminary data.</text>
</comment>
<evidence type="ECO:0000313" key="3">
    <source>
        <dbReference type="EMBL" id="KAG8227757.1"/>
    </source>
</evidence>
<evidence type="ECO:0000313" key="4">
    <source>
        <dbReference type="Proteomes" id="UP000792457"/>
    </source>
</evidence>
<dbReference type="OrthoDB" id="5919137at2759"/>
<feature type="signal peptide" evidence="2">
    <location>
        <begin position="1"/>
        <end position="21"/>
    </location>
</feature>
<gene>
    <name evidence="3" type="ORF">J437_LFUL005762</name>
</gene>